<feature type="domain" description="Helicase ATP-binding" evidence="14">
    <location>
        <begin position="294"/>
        <end position="461"/>
    </location>
</feature>
<evidence type="ECO:0000256" key="11">
    <source>
        <dbReference type="ARBA" id="ARBA00048988"/>
    </source>
</evidence>
<dbReference type="InterPro" id="IPR001650">
    <property type="entry name" value="Helicase_C-like"/>
</dbReference>
<keyword evidence="4 12" id="KW-0547">Nucleotide-binding</keyword>
<dbReference type="RefSeq" id="WP_251964658.1">
    <property type="nucleotide sequence ID" value="NZ_CALTSF010000004.1"/>
</dbReference>
<evidence type="ECO:0000256" key="10">
    <source>
        <dbReference type="ARBA" id="ARBA00023235"/>
    </source>
</evidence>
<feature type="binding site" evidence="12">
    <location>
        <position position="532"/>
    </location>
    <ligand>
        <name>Zn(2+)</name>
        <dbReference type="ChEBI" id="CHEBI:29105"/>
        <label>1</label>
    </ligand>
</feature>
<sequence length="825" mass="91300">MTVNVVLPLPLDQAYTYRVPEALVGAAQAGARVLVPFRNRRLTGIIVGEGPAAETLDFDVKAVLDVLDDVPVCTEGLLDLTKWIADYYVCPWGEALKAVLPAGTTVETEHRLTRTDAAPDAWADHEVGRTVLEDLAAHGETTLAAVRKRVGPAVPLALIRRMAADDVVAVETTLSDERVAPKTETHLRFAPAFQHKDAPDDLIEQLRGNKQRAVVRALAGFRAEGTPEPRRTDVMERADASYSTVRSLVEKGMLELVEKEVMRSPLDDLPAPDPPPDHDLLPAQQDALDAVTDAVDAHRYGTFLLHGITGSGKTEVYIRALQAVRARGRTGIILVPEIALTPQTVQRFRAHFGDEIAVLHSQMNMGERYDAWRRLRTGEAAIAIGPRSAVLAPLEDLGLIVVDEEHETSYKQFDPAPRYHARDVAVMRAHRADAVCILGSATPSLESTMNARWGKYERLELPERVPDASGKTAALPDVRVLDLALQRKKHQLDGALADPLREAIRTRVNRGEQTILLQNRRGYAPVLECEDCGWAPECQSCSVSLTLHRHDGGEQLRCHYCGYAARVPRQCPECGGRDIHQIGTGTQRVEAELEEVVPDATILRMDRDTTREKHGHHDLLRRFENGADILLGTQMIAKGLDFSRVTLVGVVDADVGLLFPDFRAEERTFQLLTQVAGRAGRTRELAGEVILQTRNPDHMALRYAQEHDYEGFAEEALAERRELGYPPFGHVATVEFRGPDEDRVERLAENWTEQLRQHAGPAGVMGPEPAFIQRVKKQHRYRTLLKVRGGSPAPLQTALRRTRDAHGAPPNGYHVAVDVDTQDVL</sequence>
<name>A0A9X2PVW0_9BACT</name>
<feature type="binding site" evidence="12">
    <location>
        <position position="529"/>
    </location>
    <ligand>
        <name>Zn(2+)</name>
        <dbReference type="ChEBI" id="CHEBI:29105"/>
        <label>1</label>
    </ligand>
</feature>
<keyword evidence="8 12" id="KW-0067">ATP-binding</keyword>
<dbReference type="EC" id="5.6.2.4" evidence="12"/>
<comment type="subunit">
    <text evidence="12">Component of the replication restart primosome.</text>
</comment>
<dbReference type="GO" id="GO:1990077">
    <property type="term" value="C:primosome complex"/>
    <property type="evidence" value="ECO:0007669"/>
    <property type="project" value="UniProtKB-UniRule"/>
</dbReference>
<comment type="cofactor">
    <cofactor evidence="12">
        <name>Zn(2+)</name>
        <dbReference type="ChEBI" id="CHEBI:29105"/>
    </cofactor>
    <text evidence="12">Binds 2 zinc ions per subunit.</text>
</comment>
<dbReference type="InterPro" id="IPR027417">
    <property type="entry name" value="P-loop_NTPase"/>
</dbReference>
<dbReference type="GO" id="GO:0006302">
    <property type="term" value="P:double-strand break repair"/>
    <property type="evidence" value="ECO:0007669"/>
    <property type="project" value="InterPro"/>
</dbReference>
<dbReference type="GO" id="GO:0003677">
    <property type="term" value="F:DNA binding"/>
    <property type="evidence" value="ECO:0007669"/>
    <property type="project" value="UniProtKB-UniRule"/>
</dbReference>
<dbReference type="GO" id="GO:0006270">
    <property type="term" value="P:DNA replication initiation"/>
    <property type="evidence" value="ECO:0007669"/>
    <property type="project" value="TreeGrafter"/>
</dbReference>
<dbReference type="Pfam" id="PF00271">
    <property type="entry name" value="Helicase_C"/>
    <property type="match status" value="1"/>
</dbReference>
<dbReference type="GO" id="GO:0043138">
    <property type="term" value="F:3'-5' DNA helicase activity"/>
    <property type="evidence" value="ECO:0007669"/>
    <property type="project" value="UniProtKB-EC"/>
</dbReference>
<dbReference type="Gene3D" id="3.40.50.300">
    <property type="entry name" value="P-loop containing nucleotide triphosphate hydrolases"/>
    <property type="match status" value="2"/>
</dbReference>
<keyword evidence="1 12" id="KW-0639">Primosome</keyword>
<dbReference type="HAMAP" id="MF_00983">
    <property type="entry name" value="PriA"/>
    <property type="match status" value="1"/>
</dbReference>
<dbReference type="AlphaFoldDB" id="A0A9X2PVW0"/>
<dbReference type="GO" id="GO:0008270">
    <property type="term" value="F:zinc ion binding"/>
    <property type="evidence" value="ECO:0007669"/>
    <property type="project" value="UniProtKB-UniRule"/>
</dbReference>
<dbReference type="Pfam" id="PF17764">
    <property type="entry name" value="PriA_3primeBD"/>
    <property type="match status" value="1"/>
</dbReference>
<comment type="catalytic activity">
    <reaction evidence="12">
        <text>Couples ATP hydrolysis with the unwinding of duplex DNA by translocating in the 3'-5' direction.</text>
        <dbReference type="EC" id="5.6.2.4"/>
    </reaction>
</comment>
<protein>
    <recommendedName>
        <fullName evidence="12">Replication restart protein PriA</fullName>
    </recommendedName>
    <alternativeName>
        <fullName evidence="12">ATP-dependent DNA helicase PriA</fullName>
        <ecNumber evidence="12">5.6.2.4</ecNumber>
    </alternativeName>
    <alternativeName>
        <fullName evidence="12">DNA 3'-5' helicase PriA</fullName>
    </alternativeName>
</protein>
<dbReference type="FunFam" id="3.40.1440.60:FF:000001">
    <property type="entry name" value="Primosomal protein N"/>
    <property type="match status" value="1"/>
</dbReference>
<dbReference type="CDD" id="cd18804">
    <property type="entry name" value="SF2_C_priA"/>
    <property type="match status" value="1"/>
</dbReference>
<evidence type="ECO:0000256" key="9">
    <source>
        <dbReference type="ARBA" id="ARBA00023125"/>
    </source>
</evidence>
<evidence type="ECO:0000256" key="4">
    <source>
        <dbReference type="ARBA" id="ARBA00022741"/>
    </source>
</evidence>
<dbReference type="SMART" id="SM00490">
    <property type="entry name" value="HELICc"/>
    <property type="match status" value="1"/>
</dbReference>
<dbReference type="Pfam" id="PF18319">
    <property type="entry name" value="Zn_ribbon_PriA"/>
    <property type="match status" value="1"/>
</dbReference>
<keyword evidence="9 12" id="KW-0238">DNA-binding</keyword>
<dbReference type="PANTHER" id="PTHR30580">
    <property type="entry name" value="PRIMOSOMAL PROTEIN N"/>
    <property type="match status" value="1"/>
</dbReference>
<evidence type="ECO:0000313" key="16">
    <source>
        <dbReference type="Proteomes" id="UP001155027"/>
    </source>
</evidence>
<dbReference type="InterPro" id="IPR042115">
    <property type="entry name" value="PriA_3primeBD_sf"/>
</dbReference>
<dbReference type="InterPro" id="IPR041236">
    <property type="entry name" value="PriA_C"/>
</dbReference>
<reference evidence="15" key="1">
    <citation type="submission" date="2022-08" db="EMBL/GenBank/DDBJ databases">
        <title>Genomic Encyclopedia of Type Strains, Phase V (KMG-V): Genome sequencing to study the core and pangenomes of soil and plant-associated prokaryotes.</title>
        <authorList>
            <person name="Whitman W."/>
        </authorList>
    </citation>
    <scope>NUCLEOTIDE SEQUENCE</scope>
    <source>
        <strain evidence="15">0</strain>
    </source>
</reference>
<keyword evidence="2 12" id="KW-0235">DNA replication</keyword>
<feature type="binding site" evidence="12">
    <location>
        <position position="574"/>
    </location>
    <ligand>
        <name>Zn(2+)</name>
        <dbReference type="ChEBI" id="CHEBI:29105"/>
        <label>1</label>
    </ligand>
</feature>
<keyword evidence="6 12" id="KW-0347">Helicase</keyword>
<comment type="function">
    <text evidence="12">Initiates the restart of stalled replication forks, which reloads the replicative helicase on sites other than the origin of replication. Recognizes and binds to abandoned replication forks and remodels them to uncover a helicase loading site. Promotes assembly of the primosome at these replication forks.</text>
</comment>
<keyword evidence="3 12" id="KW-0479">Metal-binding</keyword>
<evidence type="ECO:0000256" key="3">
    <source>
        <dbReference type="ARBA" id="ARBA00022723"/>
    </source>
</evidence>
<evidence type="ECO:0000256" key="8">
    <source>
        <dbReference type="ARBA" id="ARBA00022840"/>
    </source>
</evidence>
<dbReference type="CDD" id="cd17929">
    <property type="entry name" value="DEXHc_priA"/>
    <property type="match status" value="1"/>
</dbReference>
<comment type="similarity">
    <text evidence="12">Belongs to the helicase family. PriA subfamily.</text>
</comment>
<organism evidence="15 16">
    <name type="scientific">Salinibacter ruber</name>
    <dbReference type="NCBI Taxonomy" id="146919"/>
    <lineage>
        <taxon>Bacteria</taxon>
        <taxon>Pseudomonadati</taxon>
        <taxon>Rhodothermota</taxon>
        <taxon>Rhodothermia</taxon>
        <taxon>Rhodothermales</taxon>
        <taxon>Salinibacteraceae</taxon>
        <taxon>Salinibacter</taxon>
    </lineage>
</organism>
<proteinExistence type="inferred from homology"/>
<accession>A0A9X2PVW0</accession>
<feature type="binding site" evidence="12">
    <location>
        <position position="561"/>
    </location>
    <ligand>
        <name>Zn(2+)</name>
        <dbReference type="ChEBI" id="CHEBI:29105"/>
        <label>2</label>
    </ligand>
</feature>
<dbReference type="Pfam" id="PF00270">
    <property type="entry name" value="DEAD"/>
    <property type="match status" value="1"/>
</dbReference>
<dbReference type="Proteomes" id="UP001155027">
    <property type="component" value="Unassembled WGS sequence"/>
</dbReference>
<dbReference type="InterPro" id="IPR005259">
    <property type="entry name" value="PriA"/>
</dbReference>
<evidence type="ECO:0000256" key="5">
    <source>
        <dbReference type="ARBA" id="ARBA00022801"/>
    </source>
</evidence>
<evidence type="ECO:0000256" key="1">
    <source>
        <dbReference type="ARBA" id="ARBA00022515"/>
    </source>
</evidence>
<dbReference type="EMBL" id="JANUAU010000003">
    <property type="protein sequence ID" value="MCS3677464.1"/>
    <property type="molecule type" value="Genomic_DNA"/>
</dbReference>
<dbReference type="Pfam" id="PF18074">
    <property type="entry name" value="PriA_C"/>
    <property type="match status" value="1"/>
</dbReference>
<evidence type="ECO:0000256" key="13">
    <source>
        <dbReference type="SAM" id="MobiDB-lite"/>
    </source>
</evidence>
<comment type="catalytic activity">
    <reaction evidence="11 12">
        <text>ATP + H2O = ADP + phosphate + H(+)</text>
        <dbReference type="Rhea" id="RHEA:13065"/>
        <dbReference type="ChEBI" id="CHEBI:15377"/>
        <dbReference type="ChEBI" id="CHEBI:15378"/>
        <dbReference type="ChEBI" id="CHEBI:30616"/>
        <dbReference type="ChEBI" id="CHEBI:43474"/>
        <dbReference type="ChEBI" id="CHEBI:456216"/>
        <dbReference type="EC" id="5.6.2.4"/>
    </reaction>
</comment>
<keyword evidence="7 12" id="KW-0862">Zinc</keyword>
<evidence type="ECO:0000256" key="2">
    <source>
        <dbReference type="ARBA" id="ARBA00022705"/>
    </source>
</evidence>
<dbReference type="SUPFAM" id="SSF52540">
    <property type="entry name" value="P-loop containing nucleoside triphosphate hydrolases"/>
    <property type="match status" value="2"/>
</dbReference>
<dbReference type="GO" id="GO:0006269">
    <property type="term" value="P:DNA replication, synthesis of primer"/>
    <property type="evidence" value="ECO:0007669"/>
    <property type="project" value="UniProtKB-KW"/>
</dbReference>
<evidence type="ECO:0000313" key="15">
    <source>
        <dbReference type="EMBL" id="MCS3677464.1"/>
    </source>
</evidence>
<feature type="binding site" evidence="12">
    <location>
        <position position="541"/>
    </location>
    <ligand>
        <name>Zn(2+)</name>
        <dbReference type="ChEBI" id="CHEBI:29105"/>
        <label>2</label>
    </ligand>
</feature>
<keyword evidence="10 12" id="KW-0413">Isomerase</keyword>
<evidence type="ECO:0000259" key="14">
    <source>
        <dbReference type="PROSITE" id="PS51192"/>
    </source>
</evidence>
<feature type="binding site" evidence="12">
    <location>
        <position position="558"/>
    </location>
    <ligand>
        <name>Zn(2+)</name>
        <dbReference type="ChEBI" id="CHEBI:29105"/>
        <label>2</label>
    </ligand>
</feature>
<evidence type="ECO:0000256" key="6">
    <source>
        <dbReference type="ARBA" id="ARBA00022806"/>
    </source>
</evidence>
<feature type="region of interest" description="Disordered" evidence="13">
    <location>
        <begin position="803"/>
        <end position="825"/>
    </location>
</feature>
<dbReference type="InterPro" id="IPR041222">
    <property type="entry name" value="PriA_3primeBD"/>
</dbReference>
<dbReference type="SMART" id="SM00487">
    <property type="entry name" value="DEXDc"/>
    <property type="match status" value="1"/>
</dbReference>
<evidence type="ECO:0000256" key="7">
    <source>
        <dbReference type="ARBA" id="ARBA00022833"/>
    </source>
</evidence>
<comment type="caution">
    <text evidence="15">The sequence shown here is derived from an EMBL/GenBank/DDBJ whole genome shotgun (WGS) entry which is preliminary data.</text>
</comment>
<dbReference type="GO" id="GO:0005524">
    <property type="term" value="F:ATP binding"/>
    <property type="evidence" value="ECO:0007669"/>
    <property type="project" value="UniProtKB-UniRule"/>
</dbReference>
<dbReference type="FunFam" id="3.40.50.300:FF:000489">
    <property type="entry name" value="Primosome assembly protein PriA"/>
    <property type="match status" value="1"/>
</dbReference>
<dbReference type="InterPro" id="IPR040498">
    <property type="entry name" value="PriA_CRR"/>
</dbReference>
<evidence type="ECO:0000256" key="12">
    <source>
        <dbReference type="HAMAP-Rule" id="MF_00983"/>
    </source>
</evidence>
<dbReference type="GO" id="GO:0016787">
    <property type="term" value="F:hydrolase activity"/>
    <property type="evidence" value="ECO:0007669"/>
    <property type="project" value="UniProtKB-KW"/>
</dbReference>
<keyword evidence="5 12" id="KW-0378">Hydrolase</keyword>
<gene>
    <name evidence="12" type="primary">priA</name>
    <name evidence="15" type="ORF">GGP71_001380</name>
</gene>
<dbReference type="GO" id="GO:0006310">
    <property type="term" value="P:DNA recombination"/>
    <property type="evidence" value="ECO:0007669"/>
    <property type="project" value="InterPro"/>
</dbReference>
<dbReference type="InterPro" id="IPR014001">
    <property type="entry name" value="Helicase_ATP-bd"/>
</dbReference>
<feature type="binding site" evidence="12">
    <location>
        <position position="571"/>
    </location>
    <ligand>
        <name>Zn(2+)</name>
        <dbReference type="ChEBI" id="CHEBI:29105"/>
        <label>1</label>
    </ligand>
</feature>
<dbReference type="PROSITE" id="PS51192">
    <property type="entry name" value="HELICASE_ATP_BIND_1"/>
    <property type="match status" value="1"/>
</dbReference>
<feature type="binding site" evidence="12">
    <location>
        <position position="538"/>
    </location>
    <ligand>
        <name>Zn(2+)</name>
        <dbReference type="ChEBI" id="CHEBI:29105"/>
        <label>2</label>
    </ligand>
</feature>
<dbReference type="PANTHER" id="PTHR30580:SF0">
    <property type="entry name" value="PRIMOSOMAL PROTEIN N"/>
    <property type="match status" value="1"/>
</dbReference>
<dbReference type="Gene3D" id="3.40.1440.60">
    <property type="entry name" value="PriA, 3(prime) DNA-binding domain"/>
    <property type="match status" value="1"/>
</dbReference>
<dbReference type="NCBIfam" id="TIGR00595">
    <property type="entry name" value="priA"/>
    <property type="match status" value="1"/>
</dbReference>
<dbReference type="InterPro" id="IPR011545">
    <property type="entry name" value="DEAD/DEAH_box_helicase_dom"/>
</dbReference>